<keyword evidence="1" id="KW-1133">Transmembrane helix</keyword>
<keyword evidence="1" id="KW-0472">Membrane</keyword>
<protein>
    <recommendedName>
        <fullName evidence="3">Lectin/glucanase superfamily protein</fullName>
    </recommendedName>
</protein>
<evidence type="ECO:0000313" key="2">
    <source>
        <dbReference type="EMBL" id="QHT21264.1"/>
    </source>
</evidence>
<dbReference type="Gene3D" id="2.60.120.200">
    <property type="match status" value="1"/>
</dbReference>
<name>A0A6C0DX32_9ZZZZ</name>
<proteinExistence type="predicted"/>
<dbReference type="EMBL" id="MN739688">
    <property type="protein sequence ID" value="QHT21264.1"/>
    <property type="molecule type" value="Genomic_DNA"/>
</dbReference>
<dbReference type="AlphaFoldDB" id="A0A6C0DX32"/>
<feature type="transmembrane region" description="Helical" evidence="1">
    <location>
        <begin position="6"/>
        <end position="26"/>
    </location>
</feature>
<dbReference type="SUPFAM" id="SSF49899">
    <property type="entry name" value="Concanavalin A-like lectins/glucanases"/>
    <property type="match status" value="1"/>
</dbReference>
<dbReference type="InterPro" id="IPR013320">
    <property type="entry name" value="ConA-like_dom_sf"/>
</dbReference>
<sequence>MSYLIIILAIIIVLMLYYIYVFFTAVPRVGNQIDLSKPPVVISTKSIKNPYSANYTIAVWVYVHNFSNTIDNFIMYGDTTNGTLWSLRMDRENPKLYCDIKVGAPTLSPAYDGIERVKITDRFPIQKWVYVVTVVSNNYIECYLNGAFVLAQPINIPSGKTPYQVIPLSNPDTRATFTFGGSGVAGTANGLKNSDGTAVPSISRPNGCPVVLNLVSRWDYLLSAGDVYSNYNSGNGEPVNLLGSPYKMNINLERGSDKYVLPVF</sequence>
<reference evidence="2" key="1">
    <citation type="journal article" date="2020" name="Nature">
        <title>Giant virus diversity and host interactions through global metagenomics.</title>
        <authorList>
            <person name="Schulz F."/>
            <person name="Roux S."/>
            <person name="Paez-Espino D."/>
            <person name="Jungbluth S."/>
            <person name="Walsh D.A."/>
            <person name="Denef V.J."/>
            <person name="McMahon K.D."/>
            <person name="Konstantinidis K.T."/>
            <person name="Eloe-Fadrosh E.A."/>
            <person name="Kyrpides N.C."/>
            <person name="Woyke T."/>
        </authorList>
    </citation>
    <scope>NUCLEOTIDE SEQUENCE</scope>
    <source>
        <strain evidence="2">GVMAG-M-3300023174-92</strain>
    </source>
</reference>
<keyword evidence="1" id="KW-0812">Transmembrane</keyword>
<evidence type="ECO:0000256" key="1">
    <source>
        <dbReference type="SAM" id="Phobius"/>
    </source>
</evidence>
<dbReference type="Pfam" id="PF13385">
    <property type="entry name" value="Laminin_G_3"/>
    <property type="match status" value="1"/>
</dbReference>
<organism evidence="2">
    <name type="scientific">viral metagenome</name>
    <dbReference type="NCBI Taxonomy" id="1070528"/>
    <lineage>
        <taxon>unclassified sequences</taxon>
        <taxon>metagenomes</taxon>
        <taxon>organismal metagenomes</taxon>
    </lineage>
</organism>
<accession>A0A6C0DX32</accession>
<evidence type="ECO:0008006" key="3">
    <source>
        <dbReference type="Google" id="ProtNLM"/>
    </source>
</evidence>